<sequence>MERQTLIAKRVLEWPWDEGANRTRDLFEMARAYRTILPGMVRKAVALAAFSFLRQTEPFNAHLHLEHFEVADLKYVLHGDFLDEAQNDELKPKQVTPYLAAVSGDVNLKPLIEFVSVVTHEQHLAQIDGLKAGKGQALNLVASLCKALQLSDRPQLAIRPSLDAIKHPAASSRARHILGPRLLGILPPAQVDSLYDQLFEWIVAKHASEDFDIKVSVFKTVTEMLRLPYLSRDATFSRLTQLGELSGHIDIQHGICKWVLQDLTKSTEPISDATWSLVDSFVTMANGIVEGVSFTEEKWHAFEDGTAELPEVESNQRIKASLLGMKPEDAPDLSYTYAKRVIAPLALNTTINKRRYISTFLKASGIELDTPLQVTQGVSVEDVQDWIPGLPLSLLDIFESQATAHVLDSQFARWKSDLSRHNERWNDTPGGKQLSHIEQGMASTTAFTTLVSALFNEGLQPSDEHLISVKSMQDLLVSVGTKLLQNPRSIAGHHPLEHIRTLLTTLGPNVAQRAEWSIRARPVIERIAAAYESLVLESGPAIKPHRLEIAILLLPFPSHPPFSEKADSCAVFAHALADLITSLVDEDPDVYHVHLPLLMKLAEQNYFLAQDIFPVARALTSLTEGGLRVRVIRHQWAHRLVTAWSGSLTELEKTELIEMWKQDESPLISALGYAHLLS</sequence>
<organism evidence="1 2">
    <name type="scientific">Botryobasidium botryosum (strain FD-172 SS1)</name>
    <dbReference type="NCBI Taxonomy" id="930990"/>
    <lineage>
        <taxon>Eukaryota</taxon>
        <taxon>Fungi</taxon>
        <taxon>Dikarya</taxon>
        <taxon>Basidiomycota</taxon>
        <taxon>Agaricomycotina</taxon>
        <taxon>Agaricomycetes</taxon>
        <taxon>Cantharellales</taxon>
        <taxon>Botryobasidiaceae</taxon>
        <taxon>Botryobasidium</taxon>
    </lineage>
</organism>
<proteinExistence type="predicted"/>
<name>A0A067MJR5_BOTB1</name>
<dbReference type="HOGENOM" id="CLU_405429_0_0_1"/>
<dbReference type="AlphaFoldDB" id="A0A067MJR5"/>
<evidence type="ECO:0000313" key="2">
    <source>
        <dbReference type="Proteomes" id="UP000027195"/>
    </source>
</evidence>
<evidence type="ECO:0000313" key="1">
    <source>
        <dbReference type="EMBL" id="KDQ16013.1"/>
    </source>
</evidence>
<dbReference type="EMBL" id="KL198029">
    <property type="protein sequence ID" value="KDQ16013.1"/>
    <property type="molecule type" value="Genomic_DNA"/>
</dbReference>
<keyword evidence="2" id="KW-1185">Reference proteome</keyword>
<reference evidence="2" key="1">
    <citation type="journal article" date="2014" name="Proc. Natl. Acad. Sci. U.S.A.">
        <title>Extensive sampling of basidiomycete genomes demonstrates inadequacy of the white-rot/brown-rot paradigm for wood decay fungi.</title>
        <authorList>
            <person name="Riley R."/>
            <person name="Salamov A.A."/>
            <person name="Brown D.W."/>
            <person name="Nagy L.G."/>
            <person name="Floudas D."/>
            <person name="Held B.W."/>
            <person name="Levasseur A."/>
            <person name="Lombard V."/>
            <person name="Morin E."/>
            <person name="Otillar R."/>
            <person name="Lindquist E.A."/>
            <person name="Sun H."/>
            <person name="LaButti K.M."/>
            <person name="Schmutz J."/>
            <person name="Jabbour D."/>
            <person name="Luo H."/>
            <person name="Baker S.E."/>
            <person name="Pisabarro A.G."/>
            <person name="Walton J.D."/>
            <person name="Blanchette R.A."/>
            <person name="Henrissat B."/>
            <person name="Martin F."/>
            <person name="Cullen D."/>
            <person name="Hibbett D.S."/>
            <person name="Grigoriev I.V."/>
        </authorList>
    </citation>
    <scope>NUCLEOTIDE SEQUENCE [LARGE SCALE GENOMIC DNA]</scope>
    <source>
        <strain evidence="2">FD-172 SS1</strain>
    </source>
</reference>
<accession>A0A067MJR5</accession>
<protein>
    <submittedName>
        <fullName evidence="1">Uncharacterized protein</fullName>
    </submittedName>
</protein>
<dbReference type="Proteomes" id="UP000027195">
    <property type="component" value="Unassembled WGS sequence"/>
</dbReference>
<gene>
    <name evidence="1" type="ORF">BOTBODRAFT_31102</name>
</gene>
<dbReference type="InParanoid" id="A0A067MJR5"/>